<proteinExistence type="inferred from homology"/>
<dbReference type="GO" id="GO:0009306">
    <property type="term" value="P:protein secretion"/>
    <property type="evidence" value="ECO:0007669"/>
    <property type="project" value="InterPro"/>
</dbReference>
<keyword evidence="3" id="KW-0732">Signal</keyword>
<dbReference type="InterPro" id="IPR050810">
    <property type="entry name" value="Bact_Secretion_Sys_Channel"/>
</dbReference>
<dbReference type="PANTHER" id="PTHR30332:SF17">
    <property type="entry name" value="TYPE IV PILIATION SYSTEM PROTEIN DR_0774-RELATED"/>
    <property type="match status" value="1"/>
</dbReference>
<evidence type="ECO:0000259" key="4">
    <source>
        <dbReference type="Pfam" id="PF00263"/>
    </source>
</evidence>
<dbReference type="Proteomes" id="UP000321456">
    <property type="component" value="Unassembled WGS sequence"/>
</dbReference>
<evidence type="ECO:0000313" key="5">
    <source>
        <dbReference type="EMBL" id="TXN36144.1"/>
    </source>
</evidence>
<comment type="similarity">
    <text evidence="1">Belongs to the bacterial secretin family.</text>
</comment>
<sequence length="740" mass="81806">MKKNLLLIFLLLSFFSYGQEETRIQNIKNNLEVLSVDNPGLSENLKLDINVNSVSLSNFLLAVSQVHKVNINIDPGLQGINIVNNFSNVTVADLLVFLCKQYSLDINFTGNILSIQKFQPPPEIVPEKEVSVGFDALNNLLSMDLNGDMLEKTFRKIIDVSGQNLLYNSGMENIPLNLYIKDVPIDVAMEKLAETNNLKYSKSRDGFYLFDQINQNVSNPGAPNSGNRGIGNNNFHYQVLDTINRVLNVDFNNVPIADIVREISLDLDLDVYVATPLTEAGNVSFKAKQIYYDELLTKIFESKATYTDNPVNNTSSQYATGQSQNRNQNRAALNPAPSTNTSRFTFKKENDRYFFGTADQLSVRKLEIVQMMHRSVELLGDPMQSGGFGRSAGRTVGGGVNYLGNGFQNNNNGFGNNQGNFGQNTNNARRINTQASPFNERASNAEAIVNILPDDVIADLDIKIDYELNSFLISGPAANINRFKKFIKQIDKPVPVILIEVMLIEVRKSATIETGISWGIGDEPVKTSGGIFPEADLTLGAKTVNKIIGGFDGFGSFNIGRVVPEFFATIKAMESNGNIKIRSTPKLSTLNGHRANLSIGETTYYVVTSQNFFGSQIPTTSEVRNFQPIDAQLAVSIKPLVSGNGQVTLDINVIQSDFSSERIDEDAPPGLTSREFSSIIRMQNQDLAILGGLEEKVKNDSGSGVPFLARIPVIKWLFSKRKREDSKQKLTILIKPTVIY</sequence>
<protein>
    <submittedName>
        <fullName evidence="5">General secretion pathway protein GspD</fullName>
    </submittedName>
</protein>
<dbReference type="PANTHER" id="PTHR30332">
    <property type="entry name" value="PROBABLE GENERAL SECRETION PATHWAY PROTEIN D"/>
    <property type="match status" value="1"/>
</dbReference>
<gene>
    <name evidence="5" type="ORF">FVB32_16435</name>
</gene>
<feature type="chain" id="PRO_5022726401" evidence="3">
    <location>
        <begin position="19"/>
        <end position="740"/>
    </location>
</feature>
<comment type="caution">
    <text evidence="5">The sequence shown here is derived from an EMBL/GenBank/DDBJ whole genome shotgun (WGS) entry which is preliminary data.</text>
</comment>
<evidence type="ECO:0000313" key="6">
    <source>
        <dbReference type="Proteomes" id="UP000321456"/>
    </source>
</evidence>
<evidence type="ECO:0000256" key="3">
    <source>
        <dbReference type="SAM" id="SignalP"/>
    </source>
</evidence>
<organism evidence="5 6">
    <name type="scientific">Flagellimonas hymeniacidonis</name>
    <dbReference type="NCBI Taxonomy" id="2603628"/>
    <lineage>
        <taxon>Bacteria</taxon>
        <taxon>Pseudomonadati</taxon>
        <taxon>Bacteroidota</taxon>
        <taxon>Flavobacteriia</taxon>
        <taxon>Flavobacteriales</taxon>
        <taxon>Flavobacteriaceae</taxon>
        <taxon>Flagellimonas</taxon>
    </lineage>
</organism>
<feature type="domain" description="Type II/III secretion system secretin-like" evidence="4">
    <location>
        <begin position="572"/>
        <end position="739"/>
    </location>
</feature>
<feature type="region of interest" description="Disordered" evidence="2">
    <location>
        <begin position="306"/>
        <end position="343"/>
    </location>
</feature>
<feature type="signal peptide" evidence="3">
    <location>
        <begin position="1"/>
        <end position="18"/>
    </location>
</feature>
<dbReference type="InterPro" id="IPR001775">
    <property type="entry name" value="GspD/PilQ"/>
</dbReference>
<evidence type="ECO:0000256" key="1">
    <source>
        <dbReference type="RuleBase" id="RU004003"/>
    </source>
</evidence>
<keyword evidence="6" id="KW-1185">Reference proteome</keyword>
<dbReference type="RefSeq" id="WP_147744915.1">
    <property type="nucleotide sequence ID" value="NZ_VRUR01000002.1"/>
</dbReference>
<dbReference type="Pfam" id="PF00263">
    <property type="entry name" value="Secretin"/>
    <property type="match status" value="1"/>
</dbReference>
<evidence type="ECO:0000256" key="2">
    <source>
        <dbReference type="SAM" id="MobiDB-lite"/>
    </source>
</evidence>
<dbReference type="Gene3D" id="3.55.50.30">
    <property type="match status" value="1"/>
</dbReference>
<dbReference type="GO" id="GO:0015627">
    <property type="term" value="C:type II protein secretion system complex"/>
    <property type="evidence" value="ECO:0007669"/>
    <property type="project" value="TreeGrafter"/>
</dbReference>
<dbReference type="AlphaFoldDB" id="A0A5C8V3K6"/>
<dbReference type="InterPro" id="IPR004846">
    <property type="entry name" value="T2SS/T3SS_dom"/>
</dbReference>
<name>A0A5C8V3K6_9FLAO</name>
<reference evidence="5 6" key="1">
    <citation type="submission" date="2019-08" db="EMBL/GenBank/DDBJ databases">
        <title>Professor.</title>
        <authorList>
            <person name="Park J.S."/>
        </authorList>
    </citation>
    <scope>NUCLEOTIDE SEQUENCE [LARGE SCALE GENOMIC DNA]</scope>
    <source>
        <strain evidence="5 6">176CP5-101</strain>
    </source>
</reference>
<dbReference type="PRINTS" id="PR00811">
    <property type="entry name" value="BCTERIALGSPD"/>
</dbReference>
<accession>A0A5C8V3K6</accession>
<dbReference type="EMBL" id="VRUR01000002">
    <property type="protein sequence ID" value="TXN36144.1"/>
    <property type="molecule type" value="Genomic_DNA"/>
</dbReference>